<name>A0A1I0YGR3_SELRU</name>
<organism evidence="3 4">
    <name type="scientific">Selenomonas ruminantium</name>
    <dbReference type="NCBI Taxonomy" id="971"/>
    <lineage>
        <taxon>Bacteria</taxon>
        <taxon>Bacillati</taxon>
        <taxon>Bacillota</taxon>
        <taxon>Negativicutes</taxon>
        <taxon>Selenomonadales</taxon>
        <taxon>Selenomonadaceae</taxon>
        <taxon>Selenomonas</taxon>
    </lineage>
</organism>
<gene>
    <name evidence="3" type="ORF">SAMN05216587_11315</name>
</gene>
<dbReference type="SUPFAM" id="SSF51735">
    <property type="entry name" value="NAD(P)-binding Rossmann-fold domains"/>
    <property type="match status" value="1"/>
</dbReference>
<protein>
    <submittedName>
        <fullName evidence="3">Nucleoside-diphosphate-sugar epimerase</fullName>
    </submittedName>
</protein>
<dbReference type="EMBL" id="FOJX01000013">
    <property type="protein sequence ID" value="SFB12057.1"/>
    <property type="molecule type" value="Genomic_DNA"/>
</dbReference>
<dbReference type="AlphaFoldDB" id="A0A1I0YGR3"/>
<evidence type="ECO:0000313" key="4">
    <source>
        <dbReference type="Proteomes" id="UP000183843"/>
    </source>
</evidence>
<dbReference type="Proteomes" id="UP000183843">
    <property type="component" value="Unassembled WGS sequence"/>
</dbReference>
<evidence type="ECO:0000256" key="1">
    <source>
        <dbReference type="ARBA" id="ARBA00007637"/>
    </source>
</evidence>
<dbReference type="Pfam" id="PF01370">
    <property type="entry name" value="Epimerase"/>
    <property type="match status" value="1"/>
</dbReference>
<feature type="domain" description="NAD-dependent epimerase/dehydratase" evidence="2">
    <location>
        <begin position="10"/>
        <end position="242"/>
    </location>
</feature>
<evidence type="ECO:0000313" key="3">
    <source>
        <dbReference type="EMBL" id="SFB12057.1"/>
    </source>
</evidence>
<dbReference type="InterPro" id="IPR001509">
    <property type="entry name" value="Epimerase_deHydtase"/>
</dbReference>
<dbReference type="PANTHER" id="PTHR43000">
    <property type="entry name" value="DTDP-D-GLUCOSE 4,6-DEHYDRATASE-RELATED"/>
    <property type="match status" value="1"/>
</dbReference>
<dbReference type="Gene3D" id="3.40.50.720">
    <property type="entry name" value="NAD(P)-binding Rossmann-like Domain"/>
    <property type="match status" value="1"/>
</dbReference>
<evidence type="ECO:0000259" key="2">
    <source>
        <dbReference type="Pfam" id="PF01370"/>
    </source>
</evidence>
<sequence>MRTLLSIKRALVTGGTGVTGNALVRYLLSQGIETIALVRPNSSRLQSLPENPLLTIIPCGLDDYPNRASKIKRPIDVFFHLAWDGSLGKEKIDNRYNCYLQNKNVEYSLQAVDLCKALECPVFVMTGSQGEYGHKDAPIVEQMEKKPENAYGMAKLCAEQMTRLMCKKYGIKHIWPILFSIYGPFDGANSLVDMTMKGLQRNQVIPYTKGEQMWDYLYSYDAARALLLLAQRGGDGESYNVAFGKPIRLSECINIIYECYGYEKRPVLGEIPYAANQLMRLEANIDKLIRDTGFRPEYDFRSGILDIMSKQENYNGA</sequence>
<accession>A0A1I0YGR3</accession>
<dbReference type="InterPro" id="IPR036291">
    <property type="entry name" value="NAD(P)-bd_dom_sf"/>
</dbReference>
<comment type="similarity">
    <text evidence="1">Belongs to the NAD(P)-dependent epimerase/dehydratase family.</text>
</comment>
<proteinExistence type="inferred from homology"/>
<reference evidence="3 4" key="1">
    <citation type="submission" date="2016-10" db="EMBL/GenBank/DDBJ databases">
        <authorList>
            <person name="de Groot N.N."/>
        </authorList>
    </citation>
    <scope>NUCLEOTIDE SEQUENCE [LARGE SCALE GENOMIC DNA]</scope>
    <source>
        <strain evidence="3 4">L14</strain>
    </source>
</reference>